<comment type="caution">
    <text evidence="12">The sequence shown here is derived from an EMBL/GenBank/DDBJ whole genome shotgun (WGS) entry which is preliminary data.</text>
</comment>
<dbReference type="EMBL" id="BAAAYK010000038">
    <property type="protein sequence ID" value="GAA3357257.1"/>
    <property type="molecule type" value="Genomic_DNA"/>
</dbReference>
<comment type="cofactor">
    <cofactor evidence="1">
        <name>FMN</name>
        <dbReference type="ChEBI" id="CHEBI:58210"/>
    </cofactor>
</comment>
<comment type="similarity">
    <text evidence="3">In the N-terminal section; belongs to the NADH:flavin oxidoreductase/NADH oxidase family.</text>
</comment>
<keyword evidence="7" id="KW-0560">Oxidoreductase</keyword>
<evidence type="ECO:0000256" key="3">
    <source>
        <dbReference type="ARBA" id="ARBA00011048"/>
    </source>
</evidence>
<evidence type="ECO:0000256" key="5">
    <source>
        <dbReference type="ARBA" id="ARBA00022643"/>
    </source>
</evidence>
<dbReference type="InterPro" id="IPR051793">
    <property type="entry name" value="NADH:flavin_oxidoreductase"/>
</dbReference>
<proteinExistence type="inferred from homology"/>
<dbReference type="SUPFAM" id="SSF51395">
    <property type="entry name" value="FMN-linked oxidoreductases"/>
    <property type="match status" value="1"/>
</dbReference>
<dbReference type="Gene3D" id="3.20.20.70">
    <property type="entry name" value="Aldolase class I"/>
    <property type="match status" value="1"/>
</dbReference>
<organism evidence="12 13">
    <name type="scientific">Saccharopolyspora gregorii</name>
    <dbReference type="NCBI Taxonomy" id="33914"/>
    <lineage>
        <taxon>Bacteria</taxon>
        <taxon>Bacillati</taxon>
        <taxon>Actinomycetota</taxon>
        <taxon>Actinomycetes</taxon>
        <taxon>Pseudonocardiales</taxon>
        <taxon>Pseudonocardiaceae</taxon>
        <taxon>Saccharopolyspora</taxon>
    </lineage>
</organism>
<keyword evidence="9" id="KW-0411">Iron-sulfur</keyword>
<feature type="region of interest" description="Disordered" evidence="10">
    <location>
        <begin position="358"/>
        <end position="378"/>
    </location>
</feature>
<dbReference type="Pfam" id="PF12831">
    <property type="entry name" value="FAD_oxidored"/>
    <property type="match status" value="1"/>
</dbReference>
<evidence type="ECO:0000256" key="8">
    <source>
        <dbReference type="ARBA" id="ARBA00023004"/>
    </source>
</evidence>
<dbReference type="Proteomes" id="UP001500483">
    <property type="component" value="Unassembled WGS sequence"/>
</dbReference>
<dbReference type="Pfam" id="PF00724">
    <property type="entry name" value="Oxidored_FMN"/>
    <property type="match status" value="1"/>
</dbReference>
<evidence type="ECO:0000256" key="6">
    <source>
        <dbReference type="ARBA" id="ARBA00022723"/>
    </source>
</evidence>
<name>A0ABP6RMN8_9PSEU</name>
<dbReference type="Gene3D" id="3.50.50.60">
    <property type="entry name" value="FAD/NAD(P)-binding domain"/>
    <property type="match status" value="1"/>
</dbReference>
<evidence type="ECO:0000256" key="1">
    <source>
        <dbReference type="ARBA" id="ARBA00001917"/>
    </source>
</evidence>
<reference evidence="13" key="1">
    <citation type="journal article" date="2019" name="Int. J. Syst. Evol. Microbiol.">
        <title>The Global Catalogue of Microorganisms (GCM) 10K type strain sequencing project: providing services to taxonomists for standard genome sequencing and annotation.</title>
        <authorList>
            <consortium name="The Broad Institute Genomics Platform"/>
            <consortium name="The Broad Institute Genome Sequencing Center for Infectious Disease"/>
            <person name="Wu L."/>
            <person name="Ma J."/>
        </authorList>
    </citation>
    <scope>NUCLEOTIDE SEQUENCE [LARGE SCALE GENOMIC DNA]</scope>
    <source>
        <strain evidence="13">JCM 9687</strain>
    </source>
</reference>
<comment type="cofactor">
    <cofactor evidence="2">
        <name>[4Fe-4S] cluster</name>
        <dbReference type="ChEBI" id="CHEBI:49883"/>
    </cofactor>
</comment>
<evidence type="ECO:0000313" key="12">
    <source>
        <dbReference type="EMBL" id="GAA3357257.1"/>
    </source>
</evidence>
<dbReference type="PANTHER" id="PTHR42917">
    <property type="entry name" value="2,4-DIENOYL-COA REDUCTASE"/>
    <property type="match status" value="1"/>
</dbReference>
<dbReference type="InterPro" id="IPR036188">
    <property type="entry name" value="FAD/NAD-bd_sf"/>
</dbReference>
<evidence type="ECO:0000256" key="9">
    <source>
        <dbReference type="ARBA" id="ARBA00023014"/>
    </source>
</evidence>
<keyword evidence="6" id="KW-0479">Metal-binding</keyword>
<dbReference type="InterPro" id="IPR023967">
    <property type="entry name" value="CHP03996_oxidoreductase"/>
</dbReference>
<keyword evidence="5" id="KW-0288">FMN</keyword>
<dbReference type="SUPFAM" id="SSF51971">
    <property type="entry name" value="Nucleotide-binding domain"/>
    <property type="match status" value="1"/>
</dbReference>
<dbReference type="InterPro" id="IPR001155">
    <property type="entry name" value="OxRdtase_FMN_N"/>
</dbReference>
<dbReference type="InterPro" id="IPR013785">
    <property type="entry name" value="Aldolase_TIM"/>
</dbReference>
<evidence type="ECO:0000256" key="7">
    <source>
        <dbReference type="ARBA" id="ARBA00023002"/>
    </source>
</evidence>
<evidence type="ECO:0000313" key="13">
    <source>
        <dbReference type="Proteomes" id="UP001500483"/>
    </source>
</evidence>
<evidence type="ECO:0000259" key="11">
    <source>
        <dbReference type="Pfam" id="PF00724"/>
    </source>
</evidence>
<dbReference type="Gene3D" id="3.40.50.720">
    <property type="entry name" value="NAD(P)-binding Rossmann-like Domain"/>
    <property type="match status" value="1"/>
</dbReference>
<evidence type="ECO:0000256" key="4">
    <source>
        <dbReference type="ARBA" id="ARBA00022630"/>
    </source>
</evidence>
<protein>
    <submittedName>
        <fullName evidence="12">FAD-dependent oxidoreductase</fullName>
    </submittedName>
</protein>
<dbReference type="NCBIfam" id="TIGR03996">
    <property type="entry name" value="mycofact_OYE_1"/>
    <property type="match status" value="1"/>
</dbReference>
<keyword evidence="4" id="KW-0285">Flavoprotein</keyword>
<dbReference type="SUPFAM" id="SSF51905">
    <property type="entry name" value="FAD/NAD(P)-binding domain"/>
    <property type="match status" value="1"/>
</dbReference>
<keyword evidence="13" id="KW-1185">Reference proteome</keyword>
<keyword evidence="8" id="KW-0408">Iron</keyword>
<gene>
    <name evidence="12" type="ORF">GCM10020366_24530</name>
</gene>
<dbReference type="PANTHER" id="PTHR42917:SF2">
    <property type="entry name" value="2,4-DIENOYL-COA REDUCTASE [(2E)-ENOYL-COA-PRODUCING]"/>
    <property type="match status" value="1"/>
</dbReference>
<feature type="domain" description="NADH:flavin oxidoreductase/NADH oxidase N-terminal" evidence="11">
    <location>
        <begin position="22"/>
        <end position="332"/>
    </location>
</feature>
<evidence type="ECO:0000256" key="2">
    <source>
        <dbReference type="ARBA" id="ARBA00001966"/>
    </source>
</evidence>
<sequence length="644" mass="66489">MSGSAVGLTEPVRLAGRAAPSRVLFGPHETNLGDGRALSGAHAVHYAERAAGGAGVVVTEVASAHGSDWPYERAPLAAECGPGWAAVVAACRPHGTLVLAGLGHAGSQGSSARSQSALWAPSRVADVASRELPMAVENREIRSLVGGFATAARIAVESDVDGVEIGAGQFSLLRQFLSGLTNQRADEYGTDRSRLLREVLAAVRAELGAGRVLGLRLSCDELAPWAGITPEQGAELAAALAPEVDYLAVVRGSAMGTAATTPDAHAEPGFNRELCRAVREAVAGAAPVVLQGSVVDPAQAQAALDDGTADLVEMTRAQLADPALVRKVRAGRRIRPCALTNQQCRVRDDRNPLVSCLGEPRTGHETTDPAPDGSGNGRPVLVAGGGPAGLEAARVLALRGHPVRLVERTDRLGGMLALAALLPGRGRLGALVDWLVAEVRELGVPITTGADARPEPGEFLVAATGSAPGPRHYASAGPVLEAADLLRAVRDERLDEVLPDGPVAVFDPVGDATGVAVAELLAATGREVSIISQDQVIGTQLARTGDLADANARLQRAGVVLAKRSLLRAVRPGEVRLADVFTGAERTLPAELVVHCGHRLPDPAPPPDFGTTVGDRVAPRTAHEAIREGRRAALALSRDLAVTA</sequence>
<accession>A0ABP6RMN8</accession>
<dbReference type="RefSeq" id="WP_344926311.1">
    <property type="nucleotide sequence ID" value="NZ_BAAAYK010000038.1"/>
</dbReference>
<evidence type="ECO:0000256" key="10">
    <source>
        <dbReference type="SAM" id="MobiDB-lite"/>
    </source>
</evidence>